<dbReference type="AlphaFoldDB" id="A0A9J6CPY3"/>
<evidence type="ECO:0000256" key="1">
    <source>
        <dbReference type="SAM" id="Phobius"/>
    </source>
</evidence>
<reference evidence="3" key="1">
    <citation type="submission" date="2021-03" db="EMBL/GenBank/DDBJ databases">
        <title>Chromosome level genome of the anhydrobiotic midge Polypedilum vanderplanki.</title>
        <authorList>
            <person name="Yoshida Y."/>
            <person name="Kikawada T."/>
            <person name="Gusev O."/>
        </authorList>
    </citation>
    <scope>NUCLEOTIDE SEQUENCE</scope>
    <source>
        <strain evidence="3">NIAS01</strain>
        <tissue evidence="3">Whole body or cell culture</tissue>
    </source>
</reference>
<dbReference type="EMBL" id="JADBJN010000001">
    <property type="protein sequence ID" value="KAG5683948.1"/>
    <property type="molecule type" value="Genomic_DNA"/>
</dbReference>
<dbReference type="SUPFAM" id="SSF52058">
    <property type="entry name" value="L domain-like"/>
    <property type="match status" value="1"/>
</dbReference>
<evidence type="ECO:0000256" key="2">
    <source>
        <dbReference type="SAM" id="SignalP"/>
    </source>
</evidence>
<dbReference type="InterPro" id="IPR032675">
    <property type="entry name" value="LRR_dom_sf"/>
</dbReference>
<sequence length="280" mass="32285">MMRLTNFILFIVLIKLTIGIKLNCRFEDYKTVYKFSYTCLAQNLQTTLNERTVTEVVGDHIFGKTNNDVEKVFIQHQNCHCIPRNLGEFFPNLKILYIMKSNVQYLMDGDLDGLDKLKIFDVSHNPIDQIGENFFKGHSSIMIISFYDCHIKKVTPGSLNSLTNIERMHFEGNACVDQRFDVDSSSSLEEVCENIYDKCHGNDHVLKSNQTETCDSLKHSKIAEIKRESTIEESSNSLSTILMILLLLTIVLNIIFAISFYRIFKSNFNGSWHEMRNVLV</sequence>
<name>A0A9J6CPY3_POLVA</name>
<dbReference type="OrthoDB" id="7776492at2759"/>
<feature type="chain" id="PRO_5039934802" evidence="2">
    <location>
        <begin position="20"/>
        <end position="280"/>
    </location>
</feature>
<keyword evidence="1" id="KW-0472">Membrane</keyword>
<dbReference type="Gene3D" id="3.80.10.10">
    <property type="entry name" value="Ribonuclease Inhibitor"/>
    <property type="match status" value="1"/>
</dbReference>
<protein>
    <submittedName>
        <fullName evidence="3">Uncharacterized protein</fullName>
    </submittedName>
</protein>
<feature type="signal peptide" evidence="2">
    <location>
        <begin position="1"/>
        <end position="19"/>
    </location>
</feature>
<proteinExistence type="predicted"/>
<evidence type="ECO:0000313" key="3">
    <source>
        <dbReference type="EMBL" id="KAG5683948.1"/>
    </source>
</evidence>
<comment type="caution">
    <text evidence="3">The sequence shown here is derived from an EMBL/GenBank/DDBJ whole genome shotgun (WGS) entry which is preliminary data.</text>
</comment>
<evidence type="ECO:0000313" key="4">
    <source>
        <dbReference type="Proteomes" id="UP001107558"/>
    </source>
</evidence>
<keyword evidence="1" id="KW-0812">Transmembrane</keyword>
<gene>
    <name evidence="3" type="ORF">PVAND_013204</name>
</gene>
<organism evidence="3 4">
    <name type="scientific">Polypedilum vanderplanki</name>
    <name type="common">Sleeping chironomid midge</name>
    <dbReference type="NCBI Taxonomy" id="319348"/>
    <lineage>
        <taxon>Eukaryota</taxon>
        <taxon>Metazoa</taxon>
        <taxon>Ecdysozoa</taxon>
        <taxon>Arthropoda</taxon>
        <taxon>Hexapoda</taxon>
        <taxon>Insecta</taxon>
        <taxon>Pterygota</taxon>
        <taxon>Neoptera</taxon>
        <taxon>Endopterygota</taxon>
        <taxon>Diptera</taxon>
        <taxon>Nematocera</taxon>
        <taxon>Chironomoidea</taxon>
        <taxon>Chironomidae</taxon>
        <taxon>Chironominae</taxon>
        <taxon>Polypedilum</taxon>
        <taxon>Polypedilum</taxon>
    </lineage>
</organism>
<keyword evidence="4" id="KW-1185">Reference proteome</keyword>
<keyword evidence="2" id="KW-0732">Signal</keyword>
<dbReference type="Proteomes" id="UP001107558">
    <property type="component" value="Chromosome 1"/>
</dbReference>
<accession>A0A9J6CPY3</accession>
<feature type="transmembrane region" description="Helical" evidence="1">
    <location>
        <begin position="241"/>
        <end position="264"/>
    </location>
</feature>
<keyword evidence="1" id="KW-1133">Transmembrane helix</keyword>